<comment type="caution">
    <text evidence="2">The sequence shown here is derived from an EMBL/GenBank/DDBJ whole genome shotgun (WGS) entry which is preliminary data.</text>
</comment>
<evidence type="ECO:0000313" key="3">
    <source>
        <dbReference type="Proteomes" id="UP001595778"/>
    </source>
</evidence>
<dbReference type="SUPFAM" id="SSF56601">
    <property type="entry name" value="beta-lactamase/transpeptidase-like"/>
    <property type="match status" value="1"/>
</dbReference>
<dbReference type="RefSeq" id="WP_286400168.1">
    <property type="nucleotide sequence ID" value="NZ_JBHSDQ010000004.1"/>
</dbReference>
<dbReference type="Proteomes" id="UP001595778">
    <property type="component" value="Unassembled WGS sequence"/>
</dbReference>
<dbReference type="InterPro" id="IPR012338">
    <property type="entry name" value="Beta-lactam/transpept-like"/>
</dbReference>
<accession>A0ABV8WMN8</accession>
<name>A0ABV8WMN8_9MICC</name>
<dbReference type="PANTHER" id="PTHR43283">
    <property type="entry name" value="BETA-LACTAMASE-RELATED"/>
    <property type="match status" value="1"/>
</dbReference>
<sequence>MTSPHPALPVPRNTTALLVLRDGATVLELGDTARASYVASVRKSLLSILFGIQVEAGTVSLDDTLGALGIDDTGSLLPLEKTARLRHLLTSRSGVYHPPSSPGSDEDAFPPRGTKTPGQYFVYNNWDFNAAGAIFEKAGGLTVFEAFEKYLAGPLGLSDYDPRRQRMLGDPGKSAFPAYHFFLSARDLAKIGLLMAAGGQWEGRQLVHREWVRESLAPHVRRADMAPATGFGTCDYGYLWWLPRETGPQWEGAFLAAGNYGQFLLVLPAIGSVIVHRRFVSDRFAIARNTRAVGAPAASPAPVTHAEFTDLARALVAGPLAR</sequence>
<dbReference type="PANTHER" id="PTHR43283:SF7">
    <property type="entry name" value="BETA-LACTAMASE-RELATED DOMAIN-CONTAINING PROTEIN"/>
    <property type="match status" value="1"/>
</dbReference>
<dbReference type="EC" id="3.-.-.-" evidence="2"/>
<feature type="domain" description="Beta-lactamase-related" evidence="1">
    <location>
        <begin position="16"/>
        <end position="275"/>
    </location>
</feature>
<dbReference type="EMBL" id="JBHSDQ010000004">
    <property type="protein sequence ID" value="MFC4396925.1"/>
    <property type="molecule type" value="Genomic_DNA"/>
</dbReference>
<dbReference type="InterPro" id="IPR050789">
    <property type="entry name" value="Diverse_Enzym_Activities"/>
</dbReference>
<dbReference type="InterPro" id="IPR001466">
    <property type="entry name" value="Beta-lactam-related"/>
</dbReference>
<dbReference type="Pfam" id="PF00144">
    <property type="entry name" value="Beta-lactamase"/>
    <property type="match status" value="1"/>
</dbReference>
<keyword evidence="3" id="KW-1185">Reference proteome</keyword>
<organism evidence="2 3">
    <name type="scientific">Arthrobacter sedimenti</name>
    <dbReference type="NCBI Taxonomy" id="2694931"/>
    <lineage>
        <taxon>Bacteria</taxon>
        <taxon>Bacillati</taxon>
        <taxon>Actinomycetota</taxon>
        <taxon>Actinomycetes</taxon>
        <taxon>Micrococcales</taxon>
        <taxon>Micrococcaceae</taxon>
        <taxon>Arthrobacter</taxon>
    </lineage>
</organism>
<evidence type="ECO:0000313" key="2">
    <source>
        <dbReference type="EMBL" id="MFC4396925.1"/>
    </source>
</evidence>
<proteinExistence type="predicted"/>
<dbReference type="GO" id="GO:0016787">
    <property type="term" value="F:hydrolase activity"/>
    <property type="evidence" value="ECO:0007669"/>
    <property type="project" value="UniProtKB-KW"/>
</dbReference>
<keyword evidence="2" id="KW-0378">Hydrolase</keyword>
<gene>
    <name evidence="2" type="ORF">ACFO0G_12560</name>
</gene>
<dbReference type="Gene3D" id="3.40.710.10">
    <property type="entry name" value="DD-peptidase/beta-lactamase superfamily"/>
    <property type="match status" value="1"/>
</dbReference>
<protein>
    <submittedName>
        <fullName evidence="2">Serine hydrolase domain-containing protein</fullName>
        <ecNumber evidence="2">3.-.-.-</ecNumber>
    </submittedName>
</protein>
<evidence type="ECO:0000259" key="1">
    <source>
        <dbReference type="Pfam" id="PF00144"/>
    </source>
</evidence>
<reference evidence="3" key="1">
    <citation type="journal article" date="2019" name="Int. J. Syst. Evol. Microbiol.">
        <title>The Global Catalogue of Microorganisms (GCM) 10K type strain sequencing project: providing services to taxonomists for standard genome sequencing and annotation.</title>
        <authorList>
            <consortium name="The Broad Institute Genomics Platform"/>
            <consortium name="The Broad Institute Genome Sequencing Center for Infectious Disease"/>
            <person name="Wu L."/>
            <person name="Ma J."/>
        </authorList>
    </citation>
    <scope>NUCLEOTIDE SEQUENCE [LARGE SCALE GENOMIC DNA]</scope>
    <source>
        <strain evidence="3">PJ61</strain>
    </source>
</reference>